<gene>
    <name evidence="9" type="ORF">THRCLA_02627</name>
</gene>
<evidence type="ECO:0000256" key="5">
    <source>
        <dbReference type="ARBA" id="ARBA00023136"/>
    </source>
</evidence>
<evidence type="ECO:0000259" key="8">
    <source>
        <dbReference type="Pfam" id="PF01529"/>
    </source>
</evidence>
<dbReference type="PROSITE" id="PS50216">
    <property type="entry name" value="DHHC"/>
    <property type="match status" value="1"/>
</dbReference>
<feature type="transmembrane region" description="Helical" evidence="7">
    <location>
        <begin position="7"/>
        <end position="32"/>
    </location>
</feature>
<dbReference type="OrthoDB" id="331948at2759"/>
<dbReference type="GO" id="GO:0006612">
    <property type="term" value="P:protein targeting to membrane"/>
    <property type="evidence" value="ECO:0007669"/>
    <property type="project" value="TreeGrafter"/>
</dbReference>
<evidence type="ECO:0000313" key="10">
    <source>
        <dbReference type="Proteomes" id="UP000243217"/>
    </source>
</evidence>
<dbReference type="InterPro" id="IPR001594">
    <property type="entry name" value="Palmitoyltrfase_DHHC"/>
</dbReference>
<name>A0A1W0A4U4_9STRA</name>
<dbReference type="Pfam" id="PF01529">
    <property type="entry name" value="DHHC"/>
    <property type="match status" value="1"/>
</dbReference>
<feature type="domain" description="Palmitoyltransferase DHHC" evidence="8">
    <location>
        <begin position="97"/>
        <end position="208"/>
    </location>
</feature>
<dbReference type="GO" id="GO:0005783">
    <property type="term" value="C:endoplasmic reticulum"/>
    <property type="evidence" value="ECO:0007669"/>
    <property type="project" value="TreeGrafter"/>
</dbReference>
<evidence type="ECO:0000256" key="1">
    <source>
        <dbReference type="ARBA" id="ARBA00004141"/>
    </source>
</evidence>
<evidence type="ECO:0000313" key="9">
    <source>
        <dbReference type="EMBL" id="OQS05201.1"/>
    </source>
</evidence>
<dbReference type="GO" id="GO:0019706">
    <property type="term" value="F:protein-cysteine S-palmitoyltransferase activity"/>
    <property type="evidence" value="ECO:0007669"/>
    <property type="project" value="UniProtKB-EC"/>
</dbReference>
<feature type="transmembrane region" description="Helical" evidence="7">
    <location>
        <begin position="142"/>
        <end position="164"/>
    </location>
</feature>
<keyword evidence="2 7" id="KW-0808">Transferase</keyword>
<keyword evidence="5 7" id="KW-0472">Membrane</keyword>
<dbReference type="PANTHER" id="PTHR22883">
    <property type="entry name" value="ZINC FINGER DHHC DOMAIN CONTAINING PROTEIN"/>
    <property type="match status" value="1"/>
</dbReference>
<comment type="caution">
    <text evidence="9">The sequence shown here is derived from an EMBL/GenBank/DDBJ whole genome shotgun (WGS) entry which is preliminary data.</text>
</comment>
<dbReference type="EC" id="2.3.1.225" evidence="7"/>
<comment type="domain">
    <text evidence="7">The DHHC domain is required for palmitoyltransferase activity.</text>
</comment>
<comment type="subcellular location">
    <subcellularLocation>
        <location evidence="1">Membrane</location>
        <topology evidence="1">Multi-pass membrane protein</topology>
    </subcellularLocation>
</comment>
<evidence type="ECO:0000256" key="4">
    <source>
        <dbReference type="ARBA" id="ARBA00022989"/>
    </source>
</evidence>
<dbReference type="GO" id="GO:0016020">
    <property type="term" value="C:membrane"/>
    <property type="evidence" value="ECO:0007669"/>
    <property type="project" value="UniProtKB-SubCell"/>
</dbReference>
<feature type="transmembrane region" description="Helical" evidence="7">
    <location>
        <begin position="38"/>
        <end position="57"/>
    </location>
</feature>
<evidence type="ECO:0000256" key="7">
    <source>
        <dbReference type="RuleBase" id="RU079119"/>
    </source>
</evidence>
<sequence>MWFVKDGGVAVAGLGISLMLGGVSMSLCNLYMWKGATLSFYVGGGILMILSILAASAHWHTMTTDPGTVPKDVIVLSVNSEQENDEWSYLNEEIGILYCELCDANRPKCATHCDSCNNCIVMMDHHCPWVNNCVGIGTLKNFILLLVYLPTTCIFMGALTIWQVTSCPKDCGFQQEMQPGKSGVAIMAIGFIFGVLCFIMIILEMFSIHYDERLAWIVHKIHDRRLKDITMHHRFGVIFGSDRFQWHWLIPSHNVHQSRSNADLEIIMGYCLPHKSSSQE</sequence>
<evidence type="ECO:0000256" key="6">
    <source>
        <dbReference type="ARBA" id="ARBA00023315"/>
    </source>
</evidence>
<evidence type="ECO:0000256" key="2">
    <source>
        <dbReference type="ARBA" id="ARBA00022679"/>
    </source>
</evidence>
<proteinExistence type="inferred from homology"/>
<dbReference type="EMBL" id="JNBS01000487">
    <property type="protein sequence ID" value="OQS05201.1"/>
    <property type="molecule type" value="Genomic_DNA"/>
</dbReference>
<dbReference type="Proteomes" id="UP000243217">
    <property type="component" value="Unassembled WGS sequence"/>
</dbReference>
<comment type="similarity">
    <text evidence="7">Belongs to the DHHC palmitoyltransferase family.</text>
</comment>
<organism evidence="9 10">
    <name type="scientific">Thraustotheca clavata</name>
    <dbReference type="NCBI Taxonomy" id="74557"/>
    <lineage>
        <taxon>Eukaryota</taxon>
        <taxon>Sar</taxon>
        <taxon>Stramenopiles</taxon>
        <taxon>Oomycota</taxon>
        <taxon>Saprolegniomycetes</taxon>
        <taxon>Saprolegniales</taxon>
        <taxon>Achlyaceae</taxon>
        <taxon>Thraustotheca</taxon>
    </lineage>
</organism>
<dbReference type="InterPro" id="IPR039859">
    <property type="entry name" value="PFA4/ZDH16/20/ERF2-like"/>
</dbReference>
<accession>A0A1W0A4U4</accession>
<keyword evidence="4 7" id="KW-1133">Transmembrane helix</keyword>
<keyword evidence="6 7" id="KW-0012">Acyltransferase</keyword>
<comment type="catalytic activity">
    <reaction evidence="7">
        <text>L-cysteinyl-[protein] + hexadecanoyl-CoA = S-hexadecanoyl-L-cysteinyl-[protein] + CoA</text>
        <dbReference type="Rhea" id="RHEA:36683"/>
        <dbReference type="Rhea" id="RHEA-COMP:10131"/>
        <dbReference type="Rhea" id="RHEA-COMP:11032"/>
        <dbReference type="ChEBI" id="CHEBI:29950"/>
        <dbReference type="ChEBI" id="CHEBI:57287"/>
        <dbReference type="ChEBI" id="CHEBI:57379"/>
        <dbReference type="ChEBI" id="CHEBI:74151"/>
        <dbReference type="EC" id="2.3.1.225"/>
    </reaction>
</comment>
<dbReference type="AlphaFoldDB" id="A0A1W0A4U4"/>
<dbReference type="GO" id="GO:0005794">
    <property type="term" value="C:Golgi apparatus"/>
    <property type="evidence" value="ECO:0007669"/>
    <property type="project" value="TreeGrafter"/>
</dbReference>
<reference evidence="9 10" key="1">
    <citation type="journal article" date="2014" name="Genome Biol. Evol.">
        <title>The secreted proteins of Achlya hypogyna and Thraustotheca clavata identify the ancestral oomycete secretome and reveal gene acquisitions by horizontal gene transfer.</title>
        <authorList>
            <person name="Misner I."/>
            <person name="Blouin N."/>
            <person name="Leonard G."/>
            <person name="Richards T.A."/>
            <person name="Lane C.E."/>
        </authorList>
    </citation>
    <scope>NUCLEOTIDE SEQUENCE [LARGE SCALE GENOMIC DNA]</scope>
    <source>
        <strain evidence="9 10">ATCC 34112</strain>
    </source>
</reference>
<feature type="transmembrane region" description="Helical" evidence="7">
    <location>
        <begin position="184"/>
        <end position="203"/>
    </location>
</feature>
<dbReference type="STRING" id="74557.A0A1W0A4U4"/>
<keyword evidence="3 7" id="KW-0812">Transmembrane</keyword>
<dbReference type="PANTHER" id="PTHR22883:SF147">
    <property type="entry name" value="PALMITOYLTRANSFERASE"/>
    <property type="match status" value="1"/>
</dbReference>
<keyword evidence="10" id="KW-1185">Reference proteome</keyword>
<protein>
    <recommendedName>
        <fullName evidence="7">Palmitoyltransferase</fullName>
        <ecNumber evidence="7">2.3.1.225</ecNumber>
    </recommendedName>
</protein>
<evidence type="ECO:0000256" key="3">
    <source>
        <dbReference type="ARBA" id="ARBA00022692"/>
    </source>
</evidence>